<reference evidence="1" key="1">
    <citation type="submission" date="2023-09" db="EMBL/GenBank/DDBJ databases">
        <title>Description of first Herbaspirillum huttiense subsp. nephrolepsisexaltata and Herbaspirillum huttiense subsp. lycopersicon.</title>
        <authorList>
            <person name="Poudel M."/>
            <person name="Sharma A."/>
            <person name="Goss E."/>
            <person name="Tapia J.H."/>
            <person name="Harmon C.M."/>
            <person name="Jones J.B."/>
        </authorList>
    </citation>
    <scope>NUCLEOTIDE SEQUENCE</scope>
    <source>
        <strain evidence="1">SE1</strain>
    </source>
</reference>
<dbReference type="Proteomes" id="UP001246576">
    <property type="component" value="Unassembled WGS sequence"/>
</dbReference>
<proteinExistence type="predicted"/>
<protein>
    <submittedName>
        <fullName evidence="1">Uncharacterized protein</fullName>
    </submittedName>
</protein>
<sequence length="59" mass="6612">MSAADEARLEKMRAHGDLLRSASRIVEAMDVGAPKYFSLRQKDETGSQYLQVKTEGVLR</sequence>
<dbReference type="RefSeq" id="WP_134134722.1">
    <property type="nucleotide sequence ID" value="NZ_JAVLSJ010000005.1"/>
</dbReference>
<dbReference type="EMBL" id="JAVLSJ010000005">
    <property type="protein sequence ID" value="MDR9848846.1"/>
    <property type="molecule type" value="Genomic_DNA"/>
</dbReference>
<accession>A0ABU2EL28</accession>
<gene>
    <name evidence="1" type="ORF">RI048_11505</name>
</gene>
<evidence type="ECO:0000313" key="2">
    <source>
        <dbReference type="Proteomes" id="UP001246576"/>
    </source>
</evidence>
<keyword evidence="2" id="KW-1185">Reference proteome</keyword>
<comment type="caution">
    <text evidence="1">The sequence shown here is derived from an EMBL/GenBank/DDBJ whole genome shotgun (WGS) entry which is preliminary data.</text>
</comment>
<evidence type="ECO:0000313" key="1">
    <source>
        <dbReference type="EMBL" id="MDR9848846.1"/>
    </source>
</evidence>
<name>A0ABU2EL28_9BURK</name>
<organism evidence="1 2">
    <name type="scientific">Herbaspirillum huttiense subsp. lycopersici</name>
    <dbReference type="NCBI Taxonomy" id="3074428"/>
    <lineage>
        <taxon>Bacteria</taxon>
        <taxon>Pseudomonadati</taxon>
        <taxon>Pseudomonadota</taxon>
        <taxon>Betaproteobacteria</taxon>
        <taxon>Burkholderiales</taxon>
        <taxon>Oxalobacteraceae</taxon>
        <taxon>Herbaspirillum</taxon>
    </lineage>
</organism>